<dbReference type="GO" id="GO:0005886">
    <property type="term" value="C:plasma membrane"/>
    <property type="evidence" value="ECO:0007669"/>
    <property type="project" value="UniProtKB-SubCell"/>
</dbReference>
<evidence type="ECO:0000256" key="6">
    <source>
        <dbReference type="ARBA" id="ARBA00023136"/>
    </source>
</evidence>
<evidence type="ECO:0000256" key="7">
    <source>
        <dbReference type="RuleBase" id="RU363032"/>
    </source>
</evidence>
<dbReference type="AlphaFoldDB" id="Q1AU99"/>
<dbReference type="CDD" id="cd06261">
    <property type="entry name" value="TM_PBP2"/>
    <property type="match status" value="1"/>
</dbReference>
<evidence type="ECO:0000256" key="5">
    <source>
        <dbReference type="ARBA" id="ARBA00022989"/>
    </source>
</evidence>
<feature type="transmembrane region" description="Helical" evidence="7">
    <location>
        <begin position="216"/>
        <end position="236"/>
    </location>
</feature>
<dbReference type="OrthoDB" id="7274389at2"/>
<feature type="transmembrane region" description="Helical" evidence="7">
    <location>
        <begin position="57"/>
        <end position="79"/>
    </location>
</feature>
<keyword evidence="2 7" id="KW-0813">Transport</keyword>
<dbReference type="GO" id="GO:0055085">
    <property type="term" value="P:transmembrane transport"/>
    <property type="evidence" value="ECO:0007669"/>
    <property type="project" value="InterPro"/>
</dbReference>
<sequence>MRRALPAAALALLVLAAWELLVRLFGVPAFLLPGPLAIARALWASRGLLLEHAAPTAAEALAGFCCAAAAGAAAGLLINRSALAERALYPWLVASQTLPVIAIAPVLVTWFGYGPLPKVLVVVLFCFFPVTVATVDGLRSVEPDLVRLMRSFGAGRRRVFLMVELPAALPFLFGGLRLAATYSVIGAVIGEWVGSSRGLGFLMIQDKNQFEIARMFAEIALLSAMGVALFLLVALAQRLLAPWTLRSEETRSRQKGGRRP</sequence>
<accession>Q1AU99</accession>
<evidence type="ECO:0000256" key="3">
    <source>
        <dbReference type="ARBA" id="ARBA00022475"/>
    </source>
</evidence>
<dbReference type="STRING" id="266117.Rxyl_2084"/>
<dbReference type="Pfam" id="PF00528">
    <property type="entry name" value="BPD_transp_1"/>
    <property type="match status" value="1"/>
</dbReference>
<keyword evidence="5 7" id="KW-1133">Transmembrane helix</keyword>
<keyword evidence="10" id="KW-1185">Reference proteome</keyword>
<organism evidence="9 10">
    <name type="scientific">Rubrobacter xylanophilus (strain DSM 9941 / JCM 11954 / NBRC 16129 / PRD-1)</name>
    <dbReference type="NCBI Taxonomy" id="266117"/>
    <lineage>
        <taxon>Bacteria</taxon>
        <taxon>Bacillati</taxon>
        <taxon>Actinomycetota</taxon>
        <taxon>Rubrobacteria</taxon>
        <taxon>Rubrobacterales</taxon>
        <taxon>Rubrobacteraceae</taxon>
        <taxon>Rubrobacter</taxon>
    </lineage>
</organism>
<dbReference type="PROSITE" id="PS50928">
    <property type="entry name" value="ABC_TM1"/>
    <property type="match status" value="1"/>
</dbReference>
<dbReference type="EMBL" id="CP000386">
    <property type="protein sequence ID" value="ABG05029.1"/>
    <property type="molecule type" value="Genomic_DNA"/>
</dbReference>
<protein>
    <submittedName>
        <fullName evidence="9">Binding-protein-dependent transport systems inner membrane component</fullName>
    </submittedName>
</protein>
<dbReference type="InterPro" id="IPR000515">
    <property type="entry name" value="MetI-like"/>
</dbReference>
<feature type="transmembrane region" description="Helical" evidence="7">
    <location>
        <begin position="119"/>
        <end position="138"/>
    </location>
</feature>
<dbReference type="Proteomes" id="UP000006637">
    <property type="component" value="Chromosome"/>
</dbReference>
<proteinExistence type="inferred from homology"/>
<dbReference type="InterPro" id="IPR035906">
    <property type="entry name" value="MetI-like_sf"/>
</dbReference>
<keyword evidence="6 7" id="KW-0472">Membrane</keyword>
<feature type="transmembrane region" description="Helical" evidence="7">
    <location>
        <begin position="91"/>
        <end position="113"/>
    </location>
</feature>
<comment type="subcellular location">
    <subcellularLocation>
        <location evidence="1 7">Cell membrane</location>
        <topology evidence="1 7">Multi-pass membrane protein</topology>
    </subcellularLocation>
</comment>
<dbReference type="SUPFAM" id="SSF161098">
    <property type="entry name" value="MetI-like"/>
    <property type="match status" value="1"/>
</dbReference>
<evidence type="ECO:0000256" key="4">
    <source>
        <dbReference type="ARBA" id="ARBA00022692"/>
    </source>
</evidence>
<gene>
    <name evidence="9" type="ordered locus">Rxyl_2084</name>
</gene>
<dbReference type="PANTHER" id="PTHR30151">
    <property type="entry name" value="ALKANE SULFONATE ABC TRANSPORTER-RELATED, MEMBRANE SUBUNIT"/>
    <property type="match status" value="1"/>
</dbReference>
<feature type="domain" description="ABC transmembrane type-1" evidence="8">
    <location>
        <begin position="53"/>
        <end position="240"/>
    </location>
</feature>
<dbReference type="Gene3D" id="1.10.3720.10">
    <property type="entry name" value="MetI-like"/>
    <property type="match status" value="1"/>
</dbReference>
<keyword evidence="3" id="KW-1003">Cell membrane</keyword>
<evidence type="ECO:0000313" key="9">
    <source>
        <dbReference type="EMBL" id="ABG05029.1"/>
    </source>
</evidence>
<name>Q1AU99_RUBXD</name>
<dbReference type="HOGENOM" id="CLU_046113_2_1_11"/>
<dbReference type="KEGG" id="rxy:Rxyl_2084"/>
<evidence type="ECO:0000256" key="2">
    <source>
        <dbReference type="ARBA" id="ARBA00022448"/>
    </source>
</evidence>
<reference evidence="9 10" key="1">
    <citation type="submission" date="2006-06" db="EMBL/GenBank/DDBJ databases">
        <title>Complete sequence of Rubrobacter xylanophilus DSM 9941.</title>
        <authorList>
            <consortium name="US DOE Joint Genome Institute"/>
            <person name="Copeland A."/>
            <person name="Lucas S."/>
            <person name="Lapidus A."/>
            <person name="Barry K."/>
            <person name="Detter J.C."/>
            <person name="Glavina del Rio T."/>
            <person name="Hammon N."/>
            <person name="Israni S."/>
            <person name="Dalin E."/>
            <person name="Tice H."/>
            <person name="Pitluck S."/>
            <person name="Munk A.C."/>
            <person name="Brettin T."/>
            <person name="Bruce D."/>
            <person name="Han C."/>
            <person name="Tapia R."/>
            <person name="Gilna P."/>
            <person name="Schmutz J."/>
            <person name="Larimer F."/>
            <person name="Land M."/>
            <person name="Hauser L."/>
            <person name="Kyrpides N."/>
            <person name="Lykidis A."/>
            <person name="da Costa M.S."/>
            <person name="Rainey F.A."/>
            <person name="Empadinhas N."/>
            <person name="Jolivet E."/>
            <person name="Battista J.R."/>
            <person name="Richardson P."/>
        </authorList>
    </citation>
    <scope>NUCLEOTIDE SEQUENCE [LARGE SCALE GENOMIC DNA]</scope>
    <source>
        <strain evidence="10">DSM 9941 / NBRC 16129 / PRD-1</strain>
    </source>
</reference>
<dbReference type="eggNOG" id="COG0600">
    <property type="taxonomic scope" value="Bacteria"/>
</dbReference>
<dbReference type="RefSeq" id="WP_011565044.1">
    <property type="nucleotide sequence ID" value="NC_008148.1"/>
</dbReference>
<feature type="transmembrane region" description="Helical" evidence="7">
    <location>
        <begin position="159"/>
        <end position="176"/>
    </location>
</feature>
<dbReference type="PhylomeDB" id="Q1AU99"/>
<evidence type="ECO:0000259" key="8">
    <source>
        <dbReference type="PROSITE" id="PS50928"/>
    </source>
</evidence>
<keyword evidence="4 7" id="KW-0812">Transmembrane</keyword>
<comment type="similarity">
    <text evidence="7">Belongs to the binding-protein-dependent transport system permease family.</text>
</comment>
<dbReference type="PANTHER" id="PTHR30151:SF20">
    <property type="entry name" value="ABC TRANSPORTER PERMEASE PROTEIN HI_0355-RELATED"/>
    <property type="match status" value="1"/>
</dbReference>
<evidence type="ECO:0000256" key="1">
    <source>
        <dbReference type="ARBA" id="ARBA00004651"/>
    </source>
</evidence>
<evidence type="ECO:0000313" key="10">
    <source>
        <dbReference type="Proteomes" id="UP000006637"/>
    </source>
</evidence>